<dbReference type="InterPro" id="IPR016032">
    <property type="entry name" value="Sig_transdc_resp-reg_C-effctor"/>
</dbReference>
<name>A0A6B3NHW3_9CYAN</name>
<dbReference type="Gene3D" id="1.10.10.10">
    <property type="entry name" value="Winged helix-like DNA-binding domain superfamily/Winged helix DNA-binding domain"/>
    <property type="match status" value="1"/>
</dbReference>
<evidence type="ECO:0000259" key="1">
    <source>
        <dbReference type="PROSITE" id="PS50837"/>
    </source>
</evidence>
<comment type="caution">
    <text evidence="2">The sequence shown here is derived from an EMBL/GenBank/DDBJ whole genome shotgun (WGS) entry which is preliminary data.</text>
</comment>
<evidence type="ECO:0000313" key="2">
    <source>
        <dbReference type="EMBL" id="NER29604.1"/>
    </source>
</evidence>
<dbReference type="Pfam" id="PF00196">
    <property type="entry name" value="GerE"/>
    <property type="match status" value="1"/>
</dbReference>
<dbReference type="InterPro" id="IPR000792">
    <property type="entry name" value="Tscrpt_reg_LuxR_C"/>
</dbReference>
<dbReference type="InterPro" id="IPR007111">
    <property type="entry name" value="NACHT_NTPase"/>
</dbReference>
<dbReference type="AlphaFoldDB" id="A0A6B3NHW3"/>
<sequence>MMSLPSEFLTRIAYEKQLSPTEEDILIELFGRNKNRVQVAQALDISESSVSTHLTGIYNKFNISGKGPVKERRLQEHLSERYWRSQLTTDSSSNVVENNLETLVEEVREKTHASIQERCGTIQVLNTTKSLTLGDIYTHVQIFETIPSRRRLELVELLQDFKQSEFSPVEFSRVTQERVPGLDLLRRYSKLIVLGKPGAGKTTFLKYLALQCSQGQLLSQQVPVFITLRDFAEVQEQQSLLDYIAQQFLQSGVKDAAVKGEQLLNQGRVLLLLDGLDEVKPKDKLLTWQRVVKFIKNFNNNNFIITRQMATLESSFGDFKEIEIAPLDYLQIQTFSRNWFNLKDSVKAEAFIEQLTVNQHIKELASHPLLLTLLCLEFEHRGKLNSNSCDVYEEGIELLEQRNAGFVFPSNTVYENLTKKRNQDLLSQIALTTFEQGHYFFRHTEIEEYIGDYIGNLPNAQIDPELLQLDRKRVLQLIEGQQGLLRERAQGIYSFSHLAFHEYFTAREIILASNLETLVNQVTEKRWRQVFLLTASMLRNADELLKLTKAKIDRLFAEDIQLQQFLIWLNQKSIAVKTYQQPAAVRAFYFFRVLNIDLDLDVDLNLDLTRAIDLCLYLCLDLSLCLDFCLDSNLDRTIDRALERALALNLDPELKKALQQLKEQRLNYEEQPEQFQQWRQTNGQAWTEQLRALMIKYRNIGHDWQFTDQQKELLWQYYYVNQLLSDCLHSDCYLSREVREEIEETLFLPIAEIEEIQ</sequence>
<proteinExistence type="predicted"/>
<dbReference type="InterPro" id="IPR054501">
    <property type="entry name" value="NCH2"/>
</dbReference>
<dbReference type="EMBL" id="JAAHFQ010000397">
    <property type="protein sequence ID" value="NER29604.1"/>
    <property type="molecule type" value="Genomic_DNA"/>
</dbReference>
<dbReference type="InterPro" id="IPR027417">
    <property type="entry name" value="P-loop_NTPase"/>
</dbReference>
<dbReference type="SUPFAM" id="SSF52540">
    <property type="entry name" value="P-loop containing nucleoside triphosphate hydrolases"/>
    <property type="match status" value="1"/>
</dbReference>
<dbReference type="PROSITE" id="PS50837">
    <property type="entry name" value="NACHT"/>
    <property type="match status" value="1"/>
</dbReference>
<organism evidence="2">
    <name type="scientific">Symploca sp. SIO1C4</name>
    <dbReference type="NCBI Taxonomy" id="2607765"/>
    <lineage>
        <taxon>Bacteria</taxon>
        <taxon>Bacillati</taxon>
        <taxon>Cyanobacteriota</taxon>
        <taxon>Cyanophyceae</taxon>
        <taxon>Coleofasciculales</taxon>
        <taxon>Coleofasciculaceae</taxon>
        <taxon>Symploca</taxon>
    </lineage>
</organism>
<feature type="domain" description="NACHT" evidence="1">
    <location>
        <begin position="189"/>
        <end position="279"/>
    </location>
</feature>
<gene>
    <name evidence="2" type="ORF">F6J89_18770</name>
</gene>
<protein>
    <submittedName>
        <fullName evidence="2">NACHT domain-containing protein</fullName>
    </submittedName>
</protein>
<dbReference type="GO" id="GO:0006355">
    <property type="term" value="P:regulation of DNA-templated transcription"/>
    <property type="evidence" value="ECO:0007669"/>
    <property type="project" value="InterPro"/>
</dbReference>
<accession>A0A6B3NHW3</accession>
<dbReference type="SUPFAM" id="SSF46894">
    <property type="entry name" value="C-terminal effector domain of the bipartite response regulators"/>
    <property type="match status" value="1"/>
</dbReference>
<dbReference type="Gene3D" id="3.40.50.300">
    <property type="entry name" value="P-loop containing nucleotide triphosphate hydrolases"/>
    <property type="match status" value="1"/>
</dbReference>
<dbReference type="GO" id="GO:0003677">
    <property type="term" value="F:DNA binding"/>
    <property type="evidence" value="ECO:0007669"/>
    <property type="project" value="InterPro"/>
</dbReference>
<reference evidence="2" key="1">
    <citation type="submission" date="2019-11" db="EMBL/GenBank/DDBJ databases">
        <title>Genomic insights into an expanded diversity of filamentous marine cyanobacteria reveals the extraordinary biosynthetic potential of Moorea and Okeania.</title>
        <authorList>
            <person name="Ferreira Leao T."/>
            <person name="Wang M."/>
            <person name="Moss N."/>
            <person name="Da Silva R."/>
            <person name="Sanders J."/>
            <person name="Nurk S."/>
            <person name="Gurevich A."/>
            <person name="Humphrey G."/>
            <person name="Reher R."/>
            <person name="Zhu Q."/>
            <person name="Belda-Ferre P."/>
            <person name="Glukhov E."/>
            <person name="Rex R."/>
            <person name="Dorrestein P.C."/>
            <person name="Knight R."/>
            <person name="Pevzner P."/>
            <person name="Gerwick W.H."/>
            <person name="Gerwick L."/>
        </authorList>
    </citation>
    <scope>NUCLEOTIDE SEQUENCE</scope>
    <source>
        <strain evidence="2">SIO1C4</strain>
    </source>
</reference>
<dbReference type="Pfam" id="PF05729">
    <property type="entry name" value="NACHT"/>
    <property type="match status" value="1"/>
</dbReference>
<dbReference type="InterPro" id="IPR036388">
    <property type="entry name" value="WH-like_DNA-bd_sf"/>
</dbReference>
<dbReference type="Pfam" id="PF22727">
    <property type="entry name" value="NCH2"/>
    <property type="match status" value="1"/>
</dbReference>
<dbReference type="PANTHER" id="PTHR46844:SF1">
    <property type="entry name" value="SLR5058 PROTEIN"/>
    <property type="match status" value="1"/>
</dbReference>
<dbReference type="PANTHER" id="PTHR46844">
    <property type="entry name" value="SLR5058 PROTEIN"/>
    <property type="match status" value="1"/>
</dbReference>